<sequence>MTNAKIAAGFASLLIAASSTVAMAQATGKENNATSGSQPGVGPNSGPEVKGQSGMSGQTGTPGPAPMKDNTPTSAGTKDNKAEGLRGHSETPTTGK</sequence>
<feature type="compositionally biased region" description="Polar residues" evidence="1">
    <location>
        <begin position="28"/>
        <end position="38"/>
    </location>
</feature>
<dbReference type="Proteomes" id="UP000758856">
    <property type="component" value="Unassembled WGS sequence"/>
</dbReference>
<keyword evidence="5" id="KW-1185">Reference proteome</keyword>
<evidence type="ECO:0000313" key="3">
    <source>
        <dbReference type="EMBL" id="GLK55901.1"/>
    </source>
</evidence>
<feature type="signal peptide" evidence="2">
    <location>
        <begin position="1"/>
        <end position="24"/>
    </location>
</feature>
<dbReference type="RefSeq" id="WP_204949012.1">
    <property type="nucleotide sequence ID" value="NZ_BSFF01000002.1"/>
</dbReference>
<evidence type="ECO:0000256" key="2">
    <source>
        <dbReference type="SAM" id="SignalP"/>
    </source>
</evidence>
<feature type="chain" id="PRO_5040998809" evidence="2">
    <location>
        <begin position="25"/>
        <end position="96"/>
    </location>
</feature>
<name>A0A9W6MSD0_9HYPH</name>
<comment type="caution">
    <text evidence="3">The sequence shown here is derived from an EMBL/GenBank/DDBJ whole genome shotgun (WGS) entry which is preliminary data.</text>
</comment>
<evidence type="ECO:0000313" key="6">
    <source>
        <dbReference type="Proteomes" id="UP001143400"/>
    </source>
</evidence>
<dbReference type="Proteomes" id="UP001143400">
    <property type="component" value="Unassembled WGS sequence"/>
</dbReference>
<keyword evidence="2" id="KW-0732">Signal</keyword>
<dbReference type="AlphaFoldDB" id="A0A9W6MSD0"/>
<proteinExistence type="predicted"/>
<evidence type="ECO:0000313" key="5">
    <source>
        <dbReference type="Proteomes" id="UP000758856"/>
    </source>
</evidence>
<evidence type="ECO:0000256" key="1">
    <source>
        <dbReference type="SAM" id="MobiDB-lite"/>
    </source>
</evidence>
<feature type="compositionally biased region" description="Basic and acidic residues" evidence="1">
    <location>
        <begin position="78"/>
        <end position="89"/>
    </location>
</feature>
<protein>
    <submittedName>
        <fullName evidence="3">Uncharacterized protein</fullName>
    </submittedName>
</protein>
<dbReference type="EMBL" id="BSFF01000002">
    <property type="protein sequence ID" value="GLK55901.1"/>
    <property type="molecule type" value="Genomic_DNA"/>
</dbReference>
<evidence type="ECO:0000313" key="4">
    <source>
        <dbReference type="EMBL" id="MBM7850607.1"/>
    </source>
</evidence>
<reference evidence="3" key="3">
    <citation type="submission" date="2023-01" db="EMBL/GenBank/DDBJ databases">
        <authorList>
            <person name="Sun Q."/>
            <person name="Evtushenko L."/>
        </authorList>
    </citation>
    <scope>NUCLEOTIDE SEQUENCE</scope>
    <source>
        <strain evidence="3">VKM B-1606</strain>
    </source>
</reference>
<reference evidence="3" key="1">
    <citation type="journal article" date="2014" name="Int. J. Syst. Evol. Microbiol.">
        <title>Complete genome sequence of Corynebacterium casei LMG S-19264T (=DSM 44701T), isolated from a smear-ripened cheese.</title>
        <authorList>
            <consortium name="US DOE Joint Genome Institute (JGI-PGF)"/>
            <person name="Walter F."/>
            <person name="Albersmeier A."/>
            <person name="Kalinowski J."/>
            <person name="Ruckert C."/>
        </authorList>
    </citation>
    <scope>NUCLEOTIDE SEQUENCE</scope>
    <source>
        <strain evidence="3">VKM B-1606</strain>
    </source>
</reference>
<reference evidence="4 5" key="2">
    <citation type="submission" date="2021-01" db="EMBL/GenBank/DDBJ databases">
        <title>Genomic Encyclopedia of Type Strains, Phase IV (KMG-IV): sequencing the most valuable type-strain genomes for metagenomic binning, comparative biology and taxonomic classification.</title>
        <authorList>
            <person name="Goeker M."/>
        </authorList>
    </citation>
    <scope>NUCLEOTIDE SEQUENCE [LARGE SCALE GENOMIC DNA]</scope>
    <source>
        <strain evidence="4 5">DSM 6130</strain>
    </source>
</reference>
<feature type="region of interest" description="Disordered" evidence="1">
    <location>
        <begin position="28"/>
        <end position="96"/>
    </location>
</feature>
<dbReference type="EMBL" id="JAFBCY010000001">
    <property type="protein sequence ID" value="MBM7850607.1"/>
    <property type="molecule type" value="Genomic_DNA"/>
</dbReference>
<gene>
    <name evidence="3" type="ORF">GCM10008170_19200</name>
    <name evidence="4" type="ORF">JOD31_000819</name>
</gene>
<accession>A0A9W6MSD0</accession>
<organism evidence="3 6">
    <name type="scientific">Methylopila capsulata</name>
    <dbReference type="NCBI Taxonomy" id="61654"/>
    <lineage>
        <taxon>Bacteria</taxon>
        <taxon>Pseudomonadati</taxon>
        <taxon>Pseudomonadota</taxon>
        <taxon>Alphaproteobacteria</taxon>
        <taxon>Hyphomicrobiales</taxon>
        <taxon>Methylopilaceae</taxon>
        <taxon>Methylopila</taxon>
    </lineage>
</organism>